<dbReference type="AlphaFoldDB" id="A0A1I5FJ84"/>
<name>A0A1I5FJ84_9FIRM</name>
<dbReference type="GO" id="GO:0055085">
    <property type="term" value="P:transmembrane transport"/>
    <property type="evidence" value="ECO:0007669"/>
    <property type="project" value="InterPro"/>
</dbReference>
<dbReference type="InterPro" id="IPR051393">
    <property type="entry name" value="ABC_transporter_permease"/>
</dbReference>
<feature type="transmembrane region" description="Helical" evidence="7">
    <location>
        <begin position="179"/>
        <end position="202"/>
    </location>
</feature>
<dbReference type="CDD" id="cd06261">
    <property type="entry name" value="TM_PBP2"/>
    <property type="match status" value="1"/>
</dbReference>
<keyword evidence="2 7" id="KW-0813">Transport</keyword>
<gene>
    <name evidence="9" type="ORF">SAMN04489757_11469</name>
</gene>
<dbReference type="PROSITE" id="PS50928">
    <property type="entry name" value="ABC_TM1"/>
    <property type="match status" value="1"/>
</dbReference>
<dbReference type="InterPro" id="IPR000515">
    <property type="entry name" value="MetI-like"/>
</dbReference>
<dbReference type="EMBL" id="FOWD01000014">
    <property type="protein sequence ID" value="SFO23784.1"/>
    <property type="molecule type" value="Genomic_DNA"/>
</dbReference>
<feature type="transmembrane region" description="Helical" evidence="7">
    <location>
        <begin position="117"/>
        <end position="141"/>
    </location>
</feature>
<protein>
    <submittedName>
        <fullName evidence="9">Carbohydrate ABC transporter membrane protein 1, CUT1 family</fullName>
    </submittedName>
</protein>
<feature type="transmembrane region" description="Helical" evidence="7">
    <location>
        <begin position="276"/>
        <end position="299"/>
    </location>
</feature>
<evidence type="ECO:0000256" key="1">
    <source>
        <dbReference type="ARBA" id="ARBA00004651"/>
    </source>
</evidence>
<evidence type="ECO:0000256" key="6">
    <source>
        <dbReference type="ARBA" id="ARBA00023136"/>
    </source>
</evidence>
<evidence type="ECO:0000256" key="7">
    <source>
        <dbReference type="RuleBase" id="RU363032"/>
    </source>
</evidence>
<dbReference type="OrthoDB" id="9787541at2"/>
<dbReference type="STRING" id="1527.SAMN04489757_11469"/>
<dbReference type="PANTHER" id="PTHR30193">
    <property type="entry name" value="ABC TRANSPORTER PERMEASE PROTEIN"/>
    <property type="match status" value="1"/>
</dbReference>
<evidence type="ECO:0000256" key="3">
    <source>
        <dbReference type="ARBA" id="ARBA00022475"/>
    </source>
</evidence>
<feature type="transmembrane region" description="Helical" evidence="7">
    <location>
        <begin position="84"/>
        <end position="105"/>
    </location>
</feature>
<dbReference type="GO" id="GO:0005886">
    <property type="term" value="C:plasma membrane"/>
    <property type="evidence" value="ECO:0007669"/>
    <property type="project" value="UniProtKB-SubCell"/>
</dbReference>
<dbReference type="Pfam" id="PF00528">
    <property type="entry name" value="BPD_transp_1"/>
    <property type="match status" value="1"/>
</dbReference>
<keyword evidence="10" id="KW-1185">Reference proteome</keyword>
<accession>A0A1I5FJ84</accession>
<organism evidence="9 10">
    <name type="scientific">Anaerocolumna aminovalerica</name>
    <dbReference type="NCBI Taxonomy" id="1527"/>
    <lineage>
        <taxon>Bacteria</taxon>
        <taxon>Bacillati</taxon>
        <taxon>Bacillota</taxon>
        <taxon>Clostridia</taxon>
        <taxon>Lachnospirales</taxon>
        <taxon>Lachnospiraceae</taxon>
        <taxon>Anaerocolumna</taxon>
    </lineage>
</organism>
<feature type="transmembrane region" description="Helical" evidence="7">
    <location>
        <begin position="223"/>
        <end position="243"/>
    </location>
</feature>
<keyword evidence="3" id="KW-1003">Cell membrane</keyword>
<comment type="subcellular location">
    <subcellularLocation>
        <location evidence="1 7">Cell membrane</location>
        <topology evidence="1 7">Multi-pass membrane protein</topology>
    </subcellularLocation>
</comment>
<proteinExistence type="inferred from homology"/>
<evidence type="ECO:0000313" key="9">
    <source>
        <dbReference type="EMBL" id="SFO23784.1"/>
    </source>
</evidence>
<dbReference type="Gene3D" id="1.10.3720.10">
    <property type="entry name" value="MetI-like"/>
    <property type="match status" value="1"/>
</dbReference>
<sequence length="312" mass="35191">MKADRNQAVKHKGVSYAKWGYIFLIPFFVTYLIFSFVPLISTFYNSFFENYMSGLKHIGPNFVGFENFKTIFNGDLLKYISNTIIIWLMGFIPQIIFSLLLAVWFTDLRLRLKATGFFKTIIYMPNLIMAAAFSMLFYALFSDRGPINNILMNIGFLKEEFRFMTSVWATRGLISGMNFLMWFGNTTIILMSGIMGIDTSLFESAAIDGANSLKIFTKITIPTIRPILIFVFITSMIGGIQMFDIPQILTNGKGTPNRSTMTLIMFLNNHLFSKNYGLAGALSVILFVVTSILSIAVFATMTKGITKKKGGK</sequence>
<dbReference type="InterPro" id="IPR035906">
    <property type="entry name" value="MetI-like_sf"/>
</dbReference>
<dbReference type="SUPFAM" id="SSF161098">
    <property type="entry name" value="MetI-like"/>
    <property type="match status" value="1"/>
</dbReference>
<reference evidence="9 10" key="1">
    <citation type="submission" date="2016-10" db="EMBL/GenBank/DDBJ databases">
        <authorList>
            <person name="de Groot N.N."/>
        </authorList>
    </citation>
    <scope>NUCLEOTIDE SEQUENCE [LARGE SCALE GENOMIC DNA]</scope>
    <source>
        <strain evidence="9 10">DSM 1283</strain>
    </source>
</reference>
<comment type="similarity">
    <text evidence="7">Belongs to the binding-protein-dependent transport system permease family.</text>
</comment>
<dbReference type="PANTHER" id="PTHR30193:SF37">
    <property type="entry name" value="INNER MEMBRANE ABC TRANSPORTER PERMEASE PROTEIN YCJO"/>
    <property type="match status" value="1"/>
</dbReference>
<evidence type="ECO:0000256" key="5">
    <source>
        <dbReference type="ARBA" id="ARBA00022989"/>
    </source>
</evidence>
<keyword evidence="5 7" id="KW-1133">Transmembrane helix</keyword>
<feature type="transmembrane region" description="Helical" evidence="7">
    <location>
        <begin position="21"/>
        <end position="44"/>
    </location>
</feature>
<evidence type="ECO:0000256" key="2">
    <source>
        <dbReference type="ARBA" id="ARBA00022448"/>
    </source>
</evidence>
<evidence type="ECO:0000256" key="4">
    <source>
        <dbReference type="ARBA" id="ARBA00022692"/>
    </source>
</evidence>
<dbReference type="Proteomes" id="UP000198806">
    <property type="component" value="Unassembled WGS sequence"/>
</dbReference>
<feature type="domain" description="ABC transmembrane type-1" evidence="8">
    <location>
        <begin position="80"/>
        <end position="297"/>
    </location>
</feature>
<dbReference type="RefSeq" id="WP_091686498.1">
    <property type="nucleotide sequence ID" value="NZ_BAABFM010000048.1"/>
</dbReference>
<keyword evidence="6 7" id="KW-0472">Membrane</keyword>
<evidence type="ECO:0000313" key="10">
    <source>
        <dbReference type="Proteomes" id="UP000198806"/>
    </source>
</evidence>
<keyword evidence="4 7" id="KW-0812">Transmembrane</keyword>
<evidence type="ECO:0000259" key="8">
    <source>
        <dbReference type="PROSITE" id="PS50928"/>
    </source>
</evidence>